<dbReference type="EMBL" id="CP120992">
    <property type="protein sequence ID" value="WLQ43302.1"/>
    <property type="molecule type" value="Genomic_DNA"/>
</dbReference>
<evidence type="ECO:0008006" key="3">
    <source>
        <dbReference type="Google" id="ProtNLM"/>
    </source>
</evidence>
<evidence type="ECO:0000313" key="1">
    <source>
        <dbReference type="EMBL" id="WLQ43302.1"/>
    </source>
</evidence>
<keyword evidence="2" id="KW-1185">Reference proteome</keyword>
<organism evidence="1 2">
    <name type="scientific">Streptomyces laculatispora</name>
    <dbReference type="NCBI Taxonomy" id="887464"/>
    <lineage>
        <taxon>Bacteria</taxon>
        <taxon>Bacillati</taxon>
        <taxon>Actinomycetota</taxon>
        <taxon>Actinomycetes</taxon>
        <taxon>Kitasatosporales</taxon>
        <taxon>Streptomycetaceae</taxon>
        <taxon>Streptomyces</taxon>
    </lineage>
</organism>
<sequence>MRARNALLASGRRTPREEVDAYRVLTQVSPASYLPRLTKALQRLSHDAGSGRPHAAALALCEEAVAAARAIDPAEPARADLLYEALDTCQRELYTLGRRAEGPAMRAEMLSIGRARAELTADPAVRGLRDWAAGLSEEGRYAEAADALTEWVTAILPDGPDSGSLTWSLLEWIAALDDAGRSGEDRTPSAP</sequence>
<dbReference type="Proteomes" id="UP001229952">
    <property type="component" value="Chromosome"/>
</dbReference>
<dbReference type="RefSeq" id="WP_306090854.1">
    <property type="nucleotide sequence ID" value="NZ_CP120992.1"/>
</dbReference>
<gene>
    <name evidence="1" type="ORF">P8A22_27345</name>
</gene>
<reference evidence="1 2" key="1">
    <citation type="submission" date="2023-03" db="EMBL/GenBank/DDBJ databases">
        <title>Isolation and description of six Streptomyces strains from soil environments, able to metabolize different microbial glucans.</title>
        <authorList>
            <person name="Widen T."/>
            <person name="Larsbrink J."/>
        </authorList>
    </citation>
    <scope>NUCLEOTIDE SEQUENCE [LARGE SCALE GENOMIC DNA]</scope>
    <source>
        <strain evidence="1 2">Mut2</strain>
    </source>
</reference>
<evidence type="ECO:0000313" key="2">
    <source>
        <dbReference type="Proteomes" id="UP001229952"/>
    </source>
</evidence>
<protein>
    <recommendedName>
        <fullName evidence="3">Tetratricopeptide repeat protein</fullName>
    </recommendedName>
</protein>
<name>A0ABY9IAV9_9ACTN</name>
<proteinExistence type="predicted"/>
<accession>A0ABY9IAV9</accession>